<dbReference type="Proteomes" id="UP000014634">
    <property type="component" value="Unassembled WGS sequence"/>
</dbReference>
<name>A0AA87NSH1_TREMD</name>
<sequence>MKIFFRLLAACYILGCLTLCFYCFVFSGLSNHSSYNITSYIIWYGVIGGILGLIVILLSSERKLGIFLFFLAIIILLFAGVSNVFNIMISYDVWIRRGMPEKYTILFSK</sequence>
<evidence type="ECO:0000256" key="1">
    <source>
        <dbReference type="SAM" id="Phobius"/>
    </source>
</evidence>
<organism evidence="2 3">
    <name type="scientific">Treponema medium ATCC 700293</name>
    <dbReference type="NCBI Taxonomy" id="1125700"/>
    <lineage>
        <taxon>Bacteria</taxon>
        <taxon>Pseudomonadati</taxon>
        <taxon>Spirochaetota</taxon>
        <taxon>Spirochaetia</taxon>
        <taxon>Spirochaetales</taxon>
        <taxon>Treponemataceae</taxon>
        <taxon>Treponema</taxon>
    </lineage>
</organism>
<comment type="caution">
    <text evidence="2">The sequence shown here is derived from an EMBL/GenBank/DDBJ whole genome shotgun (WGS) entry which is preliminary data.</text>
</comment>
<evidence type="ECO:0000313" key="2">
    <source>
        <dbReference type="EMBL" id="EPF29241.1"/>
    </source>
</evidence>
<accession>A0AA87NSH1</accession>
<proteinExistence type="predicted"/>
<dbReference type="AlphaFoldDB" id="A0AA87NSH1"/>
<gene>
    <name evidence="2" type="ORF">HMPREF9195_01026</name>
</gene>
<protein>
    <submittedName>
        <fullName evidence="2">Uncharacterized protein</fullName>
    </submittedName>
</protein>
<keyword evidence="1" id="KW-0472">Membrane</keyword>
<feature type="transmembrane region" description="Helical" evidence="1">
    <location>
        <begin position="41"/>
        <end position="59"/>
    </location>
</feature>
<evidence type="ECO:0000313" key="3">
    <source>
        <dbReference type="Proteomes" id="UP000014634"/>
    </source>
</evidence>
<feature type="transmembrane region" description="Helical" evidence="1">
    <location>
        <begin position="66"/>
        <end position="89"/>
    </location>
</feature>
<keyword evidence="1" id="KW-1133">Transmembrane helix</keyword>
<feature type="transmembrane region" description="Helical" evidence="1">
    <location>
        <begin position="7"/>
        <end position="29"/>
    </location>
</feature>
<keyword evidence="1" id="KW-0812">Transmembrane</keyword>
<reference evidence="2 3" key="1">
    <citation type="submission" date="2013-04" db="EMBL/GenBank/DDBJ databases">
        <title>The Genome Sequence of Treponema medium ATCC 700293.</title>
        <authorList>
            <consortium name="The Broad Institute Genomics Platform"/>
            <person name="Earl A."/>
            <person name="Ward D."/>
            <person name="Feldgarden M."/>
            <person name="Gevers D."/>
            <person name="Leonetti C."/>
            <person name="Blanton J.M."/>
            <person name="Dewhirst F.E."/>
            <person name="Izard J."/>
            <person name="Walker B."/>
            <person name="Young S."/>
            <person name="Zeng Q."/>
            <person name="Gargeya S."/>
            <person name="Fitzgerald M."/>
            <person name="Haas B."/>
            <person name="Abouelleil A."/>
            <person name="Allen A.W."/>
            <person name="Alvarado L."/>
            <person name="Arachchi H.M."/>
            <person name="Berlin A.M."/>
            <person name="Chapman S.B."/>
            <person name="Gainer-Dewar J."/>
            <person name="Goldberg J."/>
            <person name="Griggs A."/>
            <person name="Gujja S."/>
            <person name="Hansen M."/>
            <person name="Howarth C."/>
            <person name="Imamovic A."/>
            <person name="Ireland A."/>
            <person name="Larimer J."/>
            <person name="McCowan C."/>
            <person name="Murphy C."/>
            <person name="Pearson M."/>
            <person name="Poon T.W."/>
            <person name="Priest M."/>
            <person name="Roberts A."/>
            <person name="Saif S."/>
            <person name="Shea T."/>
            <person name="Sisk P."/>
            <person name="Sykes S."/>
            <person name="Wortman J."/>
            <person name="Nusbaum C."/>
            <person name="Birren B."/>
        </authorList>
    </citation>
    <scope>NUCLEOTIDE SEQUENCE [LARGE SCALE GENOMIC DNA]</scope>
    <source>
        <strain evidence="2 3">ATCC 700293</strain>
    </source>
</reference>
<dbReference type="EMBL" id="ATFE01000006">
    <property type="protein sequence ID" value="EPF29241.1"/>
    <property type="molecule type" value="Genomic_DNA"/>
</dbReference>